<sequence>MCGYTARVIRSFRHKGLERLYETGDRRRLAPEHVAKVERVLARLDQASRPGDMDLPGYRLHPLKGDLAGFWSVTISANWRLVFRFEDADAWDLDLLDYH</sequence>
<dbReference type="SUPFAM" id="SSF143011">
    <property type="entry name" value="RelE-like"/>
    <property type="match status" value="1"/>
</dbReference>
<keyword evidence="2" id="KW-1185">Reference proteome</keyword>
<protein>
    <submittedName>
        <fullName evidence="1">Protein killer protein</fullName>
    </submittedName>
</protein>
<name>A0A917V3Z9_9HYPH</name>
<proteinExistence type="predicted"/>
<evidence type="ECO:0000313" key="2">
    <source>
        <dbReference type="Proteomes" id="UP000600449"/>
    </source>
</evidence>
<reference evidence="1 2" key="1">
    <citation type="journal article" date="2014" name="Int. J. Syst. Evol. Microbiol.">
        <title>Complete genome sequence of Corynebacterium casei LMG S-19264T (=DSM 44701T), isolated from a smear-ripened cheese.</title>
        <authorList>
            <consortium name="US DOE Joint Genome Institute (JGI-PGF)"/>
            <person name="Walter F."/>
            <person name="Albersmeier A."/>
            <person name="Kalinowski J."/>
            <person name="Ruckert C."/>
        </authorList>
    </citation>
    <scope>NUCLEOTIDE SEQUENCE [LARGE SCALE GENOMIC DNA]</scope>
    <source>
        <strain evidence="1 2">CGMCC 1.9161</strain>
    </source>
</reference>
<dbReference type="Proteomes" id="UP000600449">
    <property type="component" value="Unassembled WGS sequence"/>
</dbReference>
<comment type="caution">
    <text evidence="1">The sequence shown here is derived from an EMBL/GenBank/DDBJ whole genome shotgun (WGS) entry which is preliminary data.</text>
</comment>
<gene>
    <name evidence="1" type="ORF">GCM10011322_20030</name>
</gene>
<dbReference type="InterPro" id="IPR007711">
    <property type="entry name" value="HigB-1"/>
</dbReference>
<accession>A0A917V3Z9</accession>
<dbReference type="InterPro" id="IPR035093">
    <property type="entry name" value="RelE/ParE_toxin_dom_sf"/>
</dbReference>
<evidence type="ECO:0000313" key="1">
    <source>
        <dbReference type="EMBL" id="GGK33296.1"/>
    </source>
</evidence>
<dbReference type="Pfam" id="PF05015">
    <property type="entry name" value="HigB-like_toxin"/>
    <property type="match status" value="1"/>
</dbReference>
<organism evidence="1 2">
    <name type="scientific">Salinarimonas ramus</name>
    <dbReference type="NCBI Taxonomy" id="690164"/>
    <lineage>
        <taxon>Bacteria</taxon>
        <taxon>Pseudomonadati</taxon>
        <taxon>Pseudomonadota</taxon>
        <taxon>Alphaproteobacteria</taxon>
        <taxon>Hyphomicrobiales</taxon>
        <taxon>Salinarimonadaceae</taxon>
        <taxon>Salinarimonas</taxon>
    </lineage>
</organism>
<dbReference type="PANTHER" id="PTHR40266:SF2">
    <property type="entry name" value="TOXIN HIGB-1"/>
    <property type="match status" value="1"/>
</dbReference>
<dbReference type="AlphaFoldDB" id="A0A917V3Z9"/>
<dbReference type="EMBL" id="BMMF01000005">
    <property type="protein sequence ID" value="GGK33296.1"/>
    <property type="molecule type" value="Genomic_DNA"/>
</dbReference>
<dbReference type="Gene3D" id="3.30.2310.20">
    <property type="entry name" value="RelE-like"/>
    <property type="match status" value="1"/>
</dbReference>
<dbReference type="PANTHER" id="PTHR40266">
    <property type="entry name" value="TOXIN HIGB-1"/>
    <property type="match status" value="1"/>
</dbReference>